<keyword evidence="1" id="KW-0067">ATP-binding</keyword>
<dbReference type="InterPro" id="IPR027483">
    <property type="entry name" value="PInositol-4-P-4/5-kinase_C_sf"/>
</dbReference>
<dbReference type="Gene3D" id="3.30.800.10">
    <property type="entry name" value="Phosphatidylinositol Phosphate Kinase II Beta"/>
    <property type="match status" value="1"/>
</dbReference>
<dbReference type="PROSITE" id="PS51455">
    <property type="entry name" value="PIPK"/>
    <property type="match status" value="1"/>
</dbReference>
<dbReference type="AlphaFoldDB" id="A0A8D2LU40"/>
<dbReference type="PANTHER" id="PTHR23086">
    <property type="entry name" value="PHOSPHATIDYLINOSITOL-4-PHOSPHATE 5-KINASE"/>
    <property type="match status" value="1"/>
</dbReference>
<reference evidence="3" key="1">
    <citation type="submission" date="2025-08" db="UniProtKB">
        <authorList>
            <consortium name="Ensembl"/>
        </authorList>
    </citation>
    <scope>IDENTIFICATION</scope>
</reference>
<keyword evidence="4" id="KW-1185">Reference proteome</keyword>
<dbReference type="Proteomes" id="UP000694545">
    <property type="component" value="Unplaced"/>
</dbReference>
<name>A0A8D2LU40_VARKO</name>
<sequence>MPLLSPQPAEAVEAQRRRRLSHPLMYRFLWTIRQEWKLLGFFEVNQKHPFYGWTCMLKKGLRASVQEAIDRPAAPSESDFTAVLKQSHEGYQMRTYAGPVFARFRHFLGMADQDYQQSLSCDSPYLQFVGNSKSSADFFLTNDKRFFLKTQHKREIRFLLTQLPKYLDHMEKYPHSILVKFLGKKRGWKYFIIMQSIFYPHERIIERYDIKGCQVDRWSEVAPEGSNVTVILKDLNFGEKAIHLDQQRPWLVHQVELDTQFLKDLDVMDYSILVGLQPLREDERILNQALIDIIARTVLHSMNSSSCLAQNRRFLPSCRNPLHVIDGPEYRYFIGIVDLFTVYSFCKKLEHLWKSIRHCGKNFSTINPSCYARRLCQWVEDHTT</sequence>
<evidence type="ECO:0000313" key="4">
    <source>
        <dbReference type="Proteomes" id="UP000694545"/>
    </source>
</evidence>
<dbReference type="GO" id="GO:0005524">
    <property type="term" value="F:ATP binding"/>
    <property type="evidence" value="ECO:0007669"/>
    <property type="project" value="UniProtKB-UniRule"/>
</dbReference>
<evidence type="ECO:0000256" key="1">
    <source>
        <dbReference type="PROSITE-ProRule" id="PRU00781"/>
    </source>
</evidence>
<evidence type="ECO:0000259" key="2">
    <source>
        <dbReference type="PROSITE" id="PS51455"/>
    </source>
</evidence>
<dbReference type="Gene3D" id="3.30.810.10">
    <property type="entry name" value="2-Layer Sandwich"/>
    <property type="match status" value="1"/>
</dbReference>
<keyword evidence="1" id="KW-0418">Kinase</keyword>
<dbReference type="SMART" id="SM00330">
    <property type="entry name" value="PIPKc"/>
    <property type="match status" value="1"/>
</dbReference>
<dbReference type="InterPro" id="IPR027484">
    <property type="entry name" value="PInositol-4-P-5-kinase_N"/>
</dbReference>
<dbReference type="GO" id="GO:0005886">
    <property type="term" value="C:plasma membrane"/>
    <property type="evidence" value="ECO:0007669"/>
    <property type="project" value="TreeGrafter"/>
</dbReference>
<proteinExistence type="predicted"/>
<accession>A0A8D2LU40</accession>
<evidence type="ECO:0000313" key="3">
    <source>
        <dbReference type="Ensembl" id="ENSVKKP00000026449.1"/>
    </source>
</evidence>
<dbReference type="GO" id="GO:0046854">
    <property type="term" value="P:phosphatidylinositol phosphate biosynthetic process"/>
    <property type="evidence" value="ECO:0007669"/>
    <property type="project" value="TreeGrafter"/>
</dbReference>
<organism evidence="3 4">
    <name type="scientific">Varanus komodoensis</name>
    <name type="common">Komodo dragon</name>
    <dbReference type="NCBI Taxonomy" id="61221"/>
    <lineage>
        <taxon>Eukaryota</taxon>
        <taxon>Metazoa</taxon>
        <taxon>Chordata</taxon>
        <taxon>Craniata</taxon>
        <taxon>Vertebrata</taxon>
        <taxon>Euteleostomi</taxon>
        <taxon>Lepidosauria</taxon>
        <taxon>Squamata</taxon>
        <taxon>Bifurcata</taxon>
        <taxon>Unidentata</taxon>
        <taxon>Episquamata</taxon>
        <taxon>Toxicofera</taxon>
        <taxon>Anguimorpha</taxon>
        <taxon>Paleoanguimorpha</taxon>
        <taxon>Varanoidea</taxon>
        <taxon>Varanidae</taxon>
        <taxon>Varanus</taxon>
    </lineage>
</organism>
<keyword evidence="1" id="KW-0808">Transferase</keyword>
<feature type="domain" description="PIPK" evidence="2">
    <location>
        <begin position="20"/>
        <end position="383"/>
    </location>
</feature>
<keyword evidence="1" id="KW-0547">Nucleotide-binding</keyword>
<protein>
    <submittedName>
        <fullName evidence="3">Phosphatidylinositol-4-phosphate 5-kinase like 1</fullName>
    </submittedName>
</protein>
<dbReference type="OMA" id="AYDIKGC"/>
<dbReference type="SUPFAM" id="SSF56104">
    <property type="entry name" value="SAICAR synthase-like"/>
    <property type="match status" value="1"/>
</dbReference>
<dbReference type="PANTHER" id="PTHR23086:SF46">
    <property type="entry name" value="PHOSPHATIDYLINOSITOL 4-PHOSPHATE 5-KINASE-LIKE PROTEIN 1"/>
    <property type="match status" value="1"/>
</dbReference>
<dbReference type="GO" id="GO:0016308">
    <property type="term" value="F:1-phosphatidylinositol-4-phosphate 5-kinase activity"/>
    <property type="evidence" value="ECO:0007669"/>
    <property type="project" value="TreeGrafter"/>
</dbReference>
<dbReference type="InterPro" id="IPR002498">
    <property type="entry name" value="PInositol-4-P-4/5-kinase_core"/>
</dbReference>
<dbReference type="Pfam" id="PF01504">
    <property type="entry name" value="PIP5K"/>
    <property type="match status" value="1"/>
</dbReference>
<dbReference type="Ensembl" id="ENSVKKT00000027097.1">
    <property type="protein sequence ID" value="ENSVKKP00000026449.1"/>
    <property type="gene ID" value="ENSVKKG00000017263.1"/>
</dbReference>
<dbReference type="InterPro" id="IPR023610">
    <property type="entry name" value="PInositol-4/5-P-5/4-kinase"/>
</dbReference>
<dbReference type="CDD" id="cd17304">
    <property type="entry name" value="PIPKc_PIP5KL1"/>
    <property type="match status" value="1"/>
</dbReference>
<reference evidence="3" key="2">
    <citation type="submission" date="2025-09" db="UniProtKB">
        <authorList>
            <consortium name="Ensembl"/>
        </authorList>
    </citation>
    <scope>IDENTIFICATION</scope>
</reference>